<sequence>MQISIVITVLVSLIMTVSSAPIEARGAMSGDGTFYTVGLGSCGSTNSDSQMVAALSGSLMGSKSYCGKSVTIKGPSGSVTVKVVDTCPECAKGDIDLSPSAFRKIASLDAGRVPITWSL</sequence>
<evidence type="ECO:0000313" key="5">
    <source>
        <dbReference type="Proteomes" id="UP001473302"/>
    </source>
</evidence>
<reference evidence="4 5" key="1">
    <citation type="submission" date="2024-04" db="EMBL/GenBank/DDBJ databases">
        <title>genome sequences of Mucor flavus KT1a and Helicostylum pulchrum KT1b strains isolated from the surface of a dry-aged beef.</title>
        <authorList>
            <person name="Toyotome T."/>
            <person name="Hosono M."/>
            <person name="Torimaru M."/>
            <person name="Fukuda K."/>
            <person name="Mikami N."/>
        </authorList>
    </citation>
    <scope>NUCLEOTIDE SEQUENCE [LARGE SCALE GENOMIC DNA]</scope>
    <source>
        <strain evidence="4 5">KT1a</strain>
    </source>
</reference>
<proteinExistence type="predicted"/>
<evidence type="ECO:0000256" key="1">
    <source>
        <dbReference type="ARBA" id="ARBA00022729"/>
    </source>
</evidence>
<protein>
    <recommendedName>
        <fullName evidence="3">RlpA-like protein double-psi beta-barrel domain-containing protein</fullName>
    </recommendedName>
</protein>
<accession>A0ABP9YZL9</accession>
<feature type="chain" id="PRO_5046061481" description="RlpA-like protein double-psi beta-barrel domain-containing protein" evidence="2">
    <location>
        <begin position="20"/>
        <end position="119"/>
    </location>
</feature>
<keyword evidence="5" id="KW-1185">Reference proteome</keyword>
<dbReference type="Gene3D" id="2.40.40.10">
    <property type="entry name" value="RlpA-like domain"/>
    <property type="match status" value="1"/>
</dbReference>
<dbReference type="Proteomes" id="UP001473302">
    <property type="component" value="Unassembled WGS sequence"/>
</dbReference>
<dbReference type="Pfam" id="PF03330">
    <property type="entry name" value="DPBB_1"/>
    <property type="match status" value="1"/>
</dbReference>
<evidence type="ECO:0000259" key="3">
    <source>
        <dbReference type="Pfam" id="PF03330"/>
    </source>
</evidence>
<dbReference type="InterPro" id="IPR051477">
    <property type="entry name" value="Expansin_CellWall"/>
</dbReference>
<dbReference type="InterPro" id="IPR009009">
    <property type="entry name" value="RlpA-like_DPBB"/>
</dbReference>
<name>A0ABP9YZL9_9FUNG</name>
<gene>
    <name evidence="4" type="ORF">MFLAVUS_005750</name>
</gene>
<dbReference type="InterPro" id="IPR036908">
    <property type="entry name" value="RlpA-like_sf"/>
</dbReference>
<dbReference type="CDD" id="cd22191">
    <property type="entry name" value="DPBB_RlpA_EXP_N-like"/>
    <property type="match status" value="1"/>
</dbReference>
<feature type="domain" description="RlpA-like protein double-psi beta-barrel" evidence="3">
    <location>
        <begin position="32"/>
        <end position="116"/>
    </location>
</feature>
<evidence type="ECO:0000313" key="4">
    <source>
        <dbReference type="EMBL" id="GAA5812299.1"/>
    </source>
</evidence>
<dbReference type="EMBL" id="BAABUK010000012">
    <property type="protein sequence ID" value="GAA5812299.1"/>
    <property type="molecule type" value="Genomic_DNA"/>
</dbReference>
<feature type="signal peptide" evidence="2">
    <location>
        <begin position="1"/>
        <end position="19"/>
    </location>
</feature>
<organism evidence="4 5">
    <name type="scientific">Mucor flavus</name>
    <dbReference type="NCBI Taxonomy" id="439312"/>
    <lineage>
        <taxon>Eukaryota</taxon>
        <taxon>Fungi</taxon>
        <taxon>Fungi incertae sedis</taxon>
        <taxon>Mucoromycota</taxon>
        <taxon>Mucoromycotina</taxon>
        <taxon>Mucoromycetes</taxon>
        <taxon>Mucorales</taxon>
        <taxon>Mucorineae</taxon>
        <taxon>Mucoraceae</taxon>
        <taxon>Mucor</taxon>
    </lineage>
</organism>
<comment type="caution">
    <text evidence="4">The sequence shown here is derived from an EMBL/GenBank/DDBJ whole genome shotgun (WGS) entry which is preliminary data.</text>
</comment>
<keyword evidence="1 2" id="KW-0732">Signal</keyword>
<dbReference type="PANTHER" id="PTHR31836:SF21">
    <property type="entry name" value="EXPANSIN-LIKE PROTEIN 7"/>
    <property type="match status" value="1"/>
</dbReference>
<dbReference type="SUPFAM" id="SSF50685">
    <property type="entry name" value="Barwin-like endoglucanases"/>
    <property type="match status" value="1"/>
</dbReference>
<dbReference type="PANTHER" id="PTHR31836">
    <property type="match status" value="1"/>
</dbReference>
<evidence type="ECO:0000256" key="2">
    <source>
        <dbReference type="SAM" id="SignalP"/>
    </source>
</evidence>